<evidence type="ECO:0000313" key="3">
    <source>
        <dbReference type="Proteomes" id="UP000645390"/>
    </source>
</evidence>
<proteinExistence type="predicted"/>
<dbReference type="InterPro" id="IPR029060">
    <property type="entry name" value="PIN-like_dom_sf"/>
</dbReference>
<protein>
    <submittedName>
        <fullName evidence="2">Twitching motility protein PilT</fullName>
    </submittedName>
</protein>
<gene>
    <name evidence="2" type="ORF">GCM10008119_03510</name>
</gene>
<keyword evidence="3" id="KW-1185">Reference proteome</keyword>
<dbReference type="InterPro" id="IPR052919">
    <property type="entry name" value="TA_system_RNase"/>
</dbReference>
<dbReference type="Pfam" id="PF01850">
    <property type="entry name" value="PIN"/>
    <property type="match status" value="1"/>
</dbReference>
<dbReference type="Proteomes" id="UP000645390">
    <property type="component" value="Unassembled WGS sequence"/>
</dbReference>
<dbReference type="PANTHER" id="PTHR36173:SF2">
    <property type="entry name" value="RIBONUCLEASE VAPC16"/>
    <property type="match status" value="1"/>
</dbReference>
<organism evidence="2 3">
    <name type="scientific">Pedobacter mendelii</name>
    <dbReference type="NCBI Taxonomy" id="1908240"/>
    <lineage>
        <taxon>Bacteria</taxon>
        <taxon>Pseudomonadati</taxon>
        <taxon>Bacteroidota</taxon>
        <taxon>Sphingobacteriia</taxon>
        <taxon>Sphingobacteriales</taxon>
        <taxon>Sphingobacteriaceae</taxon>
        <taxon>Pedobacter</taxon>
    </lineage>
</organism>
<dbReference type="InterPro" id="IPR041705">
    <property type="entry name" value="PIN_Sll0205"/>
</dbReference>
<dbReference type="SUPFAM" id="SSF88723">
    <property type="entry name" value="PIN domain-like"/>
    <property type="match status" value="1"/>
</dbReference>
<dbReference type="CDD" id="cd09872">
    <property type="entry name" value="PIN_Sll0205-like"/>
    <property type="match status" value="1"/>
</dbReference>
<accession>A0ABQ2BC06</accession>
<evidence type="ECO:0000313" key="2">
    <source>
        <dbReference type="EMBL" id="GGI22611.1"/>
    </source>
</evidence>
<dbReference type="PANTHER" id="PTHR36173">
    <property type="entry name" value="RIBONUCLEASE VAPC16-RELATED"/>
    <property type="match status" value="1"/>
</dbReference>
<sequence>MQDDNHSLSTKAREILEDSSCNLYLSISSFWEITIKQSLGKLKLEYTLDELSGSCSANNIFILPVQISALNILKTLPFLHRDPFDRIIISTALDMGFNLISKDTKFHNYEVNIVW</sequence>
<name>A0ABQ2BC06_9SPHI</name>
<reference evidence="3" key="1">
    <citation type="journal article" date="2019" name="Int. J. Syst. Evol. Microbiol.">
        <title>The Global Catalogue of Microorganisms (GCM) 10K type strain sequencing project: providing services to taxonomists for standard genome sequencing and annotation.</title>
        <authorList>
            <consortium name="The Broad Institute Genomics Platform"/>
            <consortium name="The Broad Institute Genome Sequencing Center for Infectious Disease"/>
            <person name="Wu L."/>
            <person name="Ma J."/>
        </authorList>
    </citation>
    <scope>NUCLEOTIDE SEQUENCE [LARGE SCALE GENOMIC DNA]</scope>
    <source>
        <strain evidence="3">CCM 8939</strain>
    </source>
</reference>
<evidence type="ECO:0000259" key="1">
    <source>
        <dbReference type="Pfam" id="PF01850"/>
    </source>
</evidence>
<dbReference type="InterPro" id="IPR002716">
    <property type="entry name" value="PIN_dom"/>
</dbReference>
<dbReference type="EMBL" id="BMDJ01000001">
    <property type="protein sequence ID" value="GGI22611.1"/>
    <property type="molecule type" value="Genomic_DNA"/>
</dbReference>
<comment type="caution">
    <text evidence="2">The sequence shown here is derived from an EMBL/GenBank/DDBJ whole genome shotgun (WGS) entry which is preliminary data.</text>
</comment>
<feature type="domain" description="PIN" evidence="1">
    <location>
        <begin position="5"/>
        <end position="109"/>
    </location>
</feature>